<keyword evidence="11" id="KW-1185">Reference proteome</keyword>
<keyword evidence="4 6" id="KW-1133">Transmembrane helix</keyword>
<sequence>MLPFLAAAFVLGLLSGSQLSFFPLSVIVLSAGIAVGFSLLERAGHIDSRSALLLYSSFLLGVVYWSLATPTSEPRPTSPPLQETVHALINGRVIAPVQHSVGRQTILVQTDELGSEAKRVRLVWRDPGITLHHGDHIAFRGKLHRPRGSLNPGGFDYAAYVERQGVDRMTTVTGAQAVTLLDAETAVAWWSIWNRIDHWRTSIRAAALNTLSQPTRGLFLGMIIGERGYLDQELQDWFMVTGTVHLLSISGSHLGLVAIVAFWLARKLVLGLPSALLLTLTRTVTPSRIAILFAWPTVALYALLAGAELATMRSLVMISLAMIAMWLGHERHLGHAMAVAILAILFHDPRAIFDISFQLSFLSVLAMVRMIIITASSANADVAGSDSRLRDRLMSHALKALLMSGVVTVATLPLVALYFHQVPWMGIMTNLIAVPFTGLILVPLGLFVALWTIMTGAESLILGPVMEQLFGLMVLGLQWCARFPGGEWHVTAPSIPTIALFYVVLFLTSLRILPRRVRVASAGLTIMLIGWWLSPSVSDADGDRWRVTFLDVGQGDSAVVELPDGRTVLIDGGGRYERFDMGKNVVAPFLWSRGIRHLDHVIGTHQQLDHVGGLIWVLRHMSVGQYWSGGIERSEKFVEELQAVIRDRHIDQRTAVRGRDLLQSGGCRLSILNPLETSVARESPQFLTGTLLNNLSIVSRLRCGTYSILFAADIETAGLKRLSEEAQPVTVLKVPHHGARSSLDVDWIQQLRPRYAVISVGAANPYGHPVESVLQAYRDQHSTVFRTDHDGAIWVTGRLSTSELTMTRMRDLLVQPVDFPRCRWRCESLNWRRLFLQFS</sequence>
<name>A0A0S4LBY4_9BACT</name>
<dbReference type="Pfam" id="PF00753">
    <property type="entry name" value="Lactamase_B"/>
    <property type="match status" value="1"/>
</dbReference>
<evidence type="ECO:0000259" key="9">
    <source>
        <dbReference type="Pfam" id="PF13567"/>
    </source>
</evidence>
<dbReference type="Pfam" id="PF03772">
    <property type="entry name" value="Competence"/>
    <property type="match status" value="1"/>
</dbReference>
<feature type="domain" description="ComEC/Rec2-related protein" evidence="8">
    <location>
        <begin position="222"/>
        <end position="512"/>
    </location>
</feature>
<evidence type="ECO:0000313" key="10">
    <source>
        <dbReference type="EMBL" id="CUS34687.1"/>
    </source>
</evidence>
<proteinExistence type="predicted"/>
<feature type="domain" description="DUF4131" evidence="9">
    <location>
        <begin position="23"/>
        <end position="176"/>
    </location>
</feature>
<feature type="transmembrane region" description="Helical" evidence="6">
    <location>
        <begin position="400"/>
        <end position="419"/>
    </location>
</feature>
<evidence type="ECO:0000259" key="7">
    <source>
        <dbReference type="Pfam" id="PF00753"/>
    </source>
</evidence>
<dbReference type="AlphaFoldDB" id="A0A0S4LBY4"/>
<dbReference type="InterPro" id="IPR036866">
    <property type="entry name" value="RibonucZ/Hydroxyglut_hydro"/>
</dbReference>
<keyword evidence="3 6" id="KW-0812">Transmembrane</keyword>
<dbReference type="Proteomes" id="UP000198736">
    <property type="component" value="Unassembled WGS sequence"/>
</dbReference>
<feature type="transmembrane region" description="Helical" evidence="6">
    <location>
        <begin position="359"/>
        <end position="380"/>
    </location>
</feature>
<feature type="transmembrane region" description="Helical" evidence="6">
    <location>
        <begin position="286"/>
        <end position="304"/>
    </location>
</feature>
<evidence type="ECO:0000256" key="5">
    <source>
        <dbReference type="ARBA" id="ARBA00023136"/>
    </source>
</evidence>
<dbReference type="SUPFAM" id="SSF56281">
    <property type="entry name" value="Metallo-hydrolase/oxidoreductase"/>
    <property type="match status" value="1"/>
</dbReference>
<gene>
    <name evidence="10" type="ORF">COMA2_180037</name>
</gene>
<evidence type="ECO:0000259" key="8">
    <source>
        <dbReference type="Pfam" id="PF03772"/>
    </source>
</evidence>
<organism evidence="10 11">
    <name type="scientific">Candidatus Nitrospira nitrificans</name>
    <dbReference type="NCBI Taxonomy" id="1742973"/>
    <lineage>
        <taxon>Bacteria</taxon>
        <taxon>Pseudomonadati</taxon>
        <taxon>Nitrospirota</taxon>
        <taxon>Nitrospiria</taxon>
        <taxon>Nitrospirales</taxon>
        <taxon>Nitrospiraceae</taxon>
        <taxon>Nitrospira</taxon>
    </lineage>
</organism>
<dbReference type="CDD" id="cd07731">
    <property type="entry name" value="ComA-like_MBL-fold"/>
    <property type="match status" value="1"/>
</dbReference>
<dbReference type="NCBIfam" id="TIGR00360">
    <property type="entry name" value="ComEC_N-term"/>
    <property type="match status" value="1"/>
</dbReference>
<dbReference type="RefSeq" id="WP_090895968.1">
    <property type="nucleotide sequence ID" value="NZ_CZPZ01000010.1"/>
</dbReference>
<evidence type="ECO:0000256" key="4">
    <source>
        <dbReference type="ARBA" id="ARBA00022989"/>
    </source>
</evidence>
<dbReference type="EMBL" id="CZPZ01000010">
    <property type="protein sequence ID" value="CUS34687.1"/>
    <property type="molecule type" value="Genomic_DNA"/>
</dbReference>
<dbReference type="PANTHER" id="PTHR30619:SF1">
    <property type="entry name" value="RECOMBINATION PROTEIN 2"/>
    <property type="match status" value="1"/>
</dbReference>
<accession>A0A0S4LBY4</accession>
<feature type="transmembrane region" description="Helical" evidence="6">
    <location>
        <begin position="517"/>
        <end position="534"/>
    </location>
</feature>
<dbReference type="InterPro" id="IPR004477">
    <property type="entry name" value="ComEC_N"/>
</dbReference>
<dbReference type="InterPro" id="IPR052159">
    <property type="entry name" value="Competence_DNA_uptake"/>
</dbReference>
<evidence type="ECO:0000256" key="6">
    <source>
        <dbReference type="SAM" id="Phobius"/>
    </source>
</evidence>
<dbReference type="GO" id="GO:0005886">
    <property type="term" value="C:plasma membrane"/>
    <property type="evidence" value="ECO:0007669"/>
    <property type="project" value="UniProtKB-SubCell"/>
</dbReference>
<feature type="transmembrane region" description="Helical" evidence="6">
    <location>
        <begin position="20"/>
        <end position="40"/>
    </location>
</feature>
<protein>
    <submittedName>
        <fullName evidence="10">Putative Competence protein ComEC/Rec2 related protein</fullName>
    </submittedName>
</protein>
<dbReference type="InterPro" id="IPR035681">
    <property type="entry name" value="ComA-like_MBL"/>
</dbReference>
<feature type="transmembrane region" description="Helical" evidence="6">
    <location>
        <begin position="431"/>
        <end position="453"/>
    </location>
</feature>
<feature type="transmembrane region" description="Helical" evidence="6">
    <location>
        <begin position="52"/>
        <end position="68"/>
    </location>
</feature>
<dbReference type="InterPro" id="IPR004797">
    <property type="entry name" value="Competence_ComEC/Rec2"/>
</dbReference>
<dbReference type="STRING" id="1742973.COMA2_180037"/>
<feature type="transmembrane region" description="Helical" evidence="6">
    <location>
        <begin position="491"/>
        <end position="510"/>
    </location>
</feature>
<dbReference type="Gene3D" id="3.60.15.10">
    <property type="entry name" value="Ribonuclease Z/Hydroxyacylglutathione hydrolase-like"/>
    <property type="match status" value="1"/>
</dbReference>
<dbReference type="NCBIfam" id="TIGR00361">
    <property type="entry name" value="ComEC_Rec2"/>
    <property type="match status" value="1"/>
</dbReference>
<keyword evidence="5 6" id="KW-0472">Membrane</keyword>
<comment type="subcellular location">
    <subcellularLocation>
        <location evidence="1">Cell membrane</location>
        <topology evidence="1">Multi-pass membrane protein</topology>
    </subcellularLocation>
</comment>
<dbReference type="GO" id="GO:0030420">
    <property type="term" value="P:establishment of competence for transformation"/>
    <property type="evidence" value="ECO:0007669"/>
    <property type="project" value="InterPro"/>
</dbReference>
<dbReference type="InterPro" id="IPR001279">
    <property type="entry name" value="Metallo-B-lactamas"/>
</dbReference>
<reference evidence="11" key="1">
    <citation type="submission" date="2015-10" db="EMBL/GenBank/DDBJ databases">
        <authorList>
            <person name="Luecker S."/>
            <person name="Luecker S."/>
        </authorList>
    </citation>
    <scope>NUCLEOTIDE SEQUENCE [LARGE SCALE GENOMIC DNA]</scope>
</reference>
<dbReference type="OrthoDB" id="9761531at2"/>
<feature type="domain" description="Metallo-beta-lactamase" evidence="7">
    <location>
        <begin position="551"/>
        <end position="761"/>
    </location>
</feature>
<feature type="transmembrane region" description="Helical" evidence="6">
    <location>
        <begin position="460"/>
        <end position="479"/>
    </location>
</feature>
<evidence type="ECO:0000256" key="2">
    <source>
        <dbReference type="ARBA" id="ARBA00022475"/>
    </source>
</evidence>
<dbReference type="PANTHER" id="PTHR30619">
    <property type="entry name" value="DNA INTERNALIZATION/COMPETENCE PROTEIN COMEC/REC2"/>
    <property type="match status" value="1"/>
</dbReference>
<evidence type="ECO:0000256" key="3">
    <source>
        <dbReference type="ARBA" id="ARBA00022692"/>
    </source>
</evidence>
<evidence type="ECO:0000256" key="1">
    <source>
        <dbReference type="ARBA" id="ARBA00004651"/>
    </source>
</evidence>
<keyword evidence="2" id="KW-1003">Cell membrane</keyword>
<dbReference type="Pfam" id="PF13567">
    <property type="entry name" value="DUF4131"/>
    <property type="match status" value="1"/>
</dbReference>
<evidence type="ECO:0000313" key="11">
    <source>
        <dbReference type="Proteomes" id="UP000198736"/>
    </source>
</evidence>
<dbReference type="InterPro" id="IPR025405">
    <property type="entry name" value="DUF4131"/>
</dbReference>